<dbReference type="STRING" id="6412.T1FDR6"/>
<evidence type="ECO:0000256" key="1">
    <source>
        <dbReference type="ARBA" id="ARBA00012513"/>
    </source>
</evidence>
<dbReference type="GO" id="GO:0004674">
    <property type="term" value="F:protein serine/threonine kinase activity"/>
    <property type="evidence" value="ECO:0000318"/>
    <property type="project" value="GO_Central"/>
</dbReference>
<protein>
    <recommendedName>
        <fullName evidence="2">Serine/threonine-protein kinase greatwall</fullName>
        <ecNumber evidence="1">2.7.11.1</ecNumber>
    </recommendedName>
    <alternativeName>
        <fullName evidence="8">Microtubule-associated serine/threonine-protein kinase-like</fullName>
    </alternativeName>
</protein>
<comment type="catalytic activity">
    <reaction evidence="9">
        <text>L-threonyl-[protein] + ATP = O-phospho-L-threonyl-[protein] + ADP + H(+)</text>
        <dbReference type="Rhea" id="RHEA:46608"/>
        <dbReference type="Rhea" id="RHEA-COMP:11060"/>
        <dbReference type="Rhea" id="RHEA-COMP:11605"/>
        <dbReference type="ChEBI" id="CHEBI:15378"/>
        <dbReference type="ChEBI" id="CHEBI:30013"/>
        <dbReference type="ChEBI" id="CHEBI:30616"/>
        <dbReference type="ChEBI" id="CHEBI:61977"/>
        <dbReference type="ChEBI" id="CHEBI:456216"/>
        <dbReference type="EC" id="2.7.11.1"/>
    </reaction>
</comment>
<dbReference type="EC" id="2.7.11.1" evidence="1"/>
<keyword evidence="4" id="KW-0808">Transferase</keyword>
<dbReference type="GO" id="GO:0005634">
    <property type="term" value="C:nucleus"/>
    <property type="evidence" value="ECO:0000318"/>
    <property type="project" value="GO_Central"/>
</dbReference>
<keyword evidence="6" id="KW-0418">Kinase</keyword>
<dbReference type="Gene3D" id="1.10.510.10">
    <property type="entry name" value="Transferase(Phosphotransferase) domain 1"/>
    <property type="match status" value="1"/>
</dbReference>
<dbReference type="CTD" id="20206965"/>
<dbReference type="InterPro" id="IPR000719">
    <property type="entry name" value="Prot_kinase_dom"/>
</dbReference>
<dbReference type="InterPro" id="IPR050236">
    <property type="entry name" value="Ser_Thr_kinase_AGC"/>
</dbReference>
<reference evidence="13" key="3">
    <citation type="submission" date="2015-06" db="UniProtKB">
        <authorList>
            <consortium name="EnsemblMetazoa"/>
        </authorList>
    </citation>
    <scope>IDENTIFICATION</scope>
</reference>
<dbReference type="InterPro" id="IPR011009">
    <property type="entry name" value="Kinase-like_dom_sf"/>
</dbReference>
<dbReference type="GO" id="GO:0005737">
    <property type="term" value="C:cytoplasm"/>
    <property type="evidence" value="ECO:0000318"/>
    <property type="project" value="GO_Central"/>
</dbReference>
<dbReference type="InParanoid" id="T1FDR6"/>
<sequence>MDIGEYVVLGVIKANKCSKCHVIHATPYMKNQSLKNRLIREKKFDFEKSSFCSACALLGLQFLHQHHVVHGDLHLGNIYLDDAGYAILADFDHSTICKCQDDLTEIAAIDFKGLAGCLYEMIYGEPKALLPYHLKLKLVIYEDLSGGRSNSCYNQFEDGGIDLIKKLMSTSDVENAVENFKNHNFFKKIVWNDLIEKKHAVPKWKNLEIRYCSHYGVAINITIEYHFLYVGGGKVQTVSTNINKYAVIHMGANNKANVYKLGNTPLKNVEEEKDLGVMIHRNGKILYKESAEKVWLDLQLTKTGRKSSTDCQH</sequence>
<keyword evidence="5" id="KW-0547">Nucleotide-binding</keyword>
<dbReference type="SUPFAM" id="SSF56112">
    <property type="entry name" value="Protein kinase-like (PK-like)"/>
    <property type="match status" value="1"/>
</dbReference>
<dbReference type="eggNOG" id="KOG0694">
    <property type="taxonomic scope" value="Eukaryota"/>
</dbReference>
<evidence type="ECO:0000256" key="3">
    <source>
        <dbReference type="ARBA" id="ARBA00022527"/>
    </source>
</evidence>
<dbReference type="KEGG" id="hro:HELRODRAFT_178807"/>
<dbReference type="HOGENOM" id="CLU_889292_0_0_1"/>
<dbReference type="RefSeq" id="XP_009025936.1">
    <property type="nucleotide sequence ID" value="XM_009027688.1"/>
</dbReference>
<evidence type="ECO:0000313" key="14">
    <source>
        <dbReference type="Proteomes" id="UP000015101"/>
    </source>
</evidence>
<evidence type="ECO:0000256" key="7">
    <source>
        <dbReference type="ARBA" id="ARBA00022840"/>
    </source>
</evidence>
<dbReference type="Pfam" id="PF00069">
    <property type="entry name" value="Pkinase"/>
    <property type="match status" value="1"/>
</dbReference>
<evidence type="ECO:0000256" key="10">
    <source>
        <dbReference type="ARBA" id="ARBA00048679"/>
    </source>
</evidence>
<evidence type="ECO:0000256" key="9">
    <source>
        <dbReference type="ARBA" id="ARBA00047899"/>
    </source>
</evidence>
<reference evidence="14" key="1">
    <citation type="submission" date="2012-12" db="EMBL/GenBank/DDBJ databases">
        <authorList>
            <person name="Hellsten U."/>
            <person name="Grimwood J."/>
            <person name="Chapman J.A."/>
            <person name="Shapiro H."/>
            <person name="Aerts A."/>
            <person name="Otillar R.P."/>
            <person name="Terry A.Y."/>
            <person name="Boore J.L."/>
            <person name="Simakov O."/>
            <person name="Marletaz F."/>
            <person name="Cho S.-J."/>
            <person name="Edsinger-Gonzales E."/>
            <person name="Havlak P."/>
            <person name="Kuo D.-H."/>
            <person name="Larsson T."/>
            <person name="Lv J."/>
            <person name="Arendt D."/>
            <person name="Savage R."/>
            <person name="Osoegawa K."/>
            <person name="de Jong P."/>
            <person name="Lindberg D.R."/>
            <person name="Seaver E.C."/>
            <person name="Weisblat D.A."/>
            <person name="Putnam N.H."/>
            <person name="Grigoriev I.V."/>
            <person name="Rokhsar D.S."/>
        </authorList>
    </citation>
    <scope>NUCLEOTIDE SEQUENCE</scope>
</reference>
<name>T1FDR6_HELRO</name>
<evidence type="ECO:0000256" key="6">
    <source>
        <dbReference type="ARBA" id="ARBA00022777"/>
    </source>
</evidence>
<dbReference type="SMART" id="SM00220">
    <property type="entry name" value="S_TKc"/>
    <property type="match status" value="1"/>
</dbReference>
<dbReference type="EMBL" id="AMQM01006559">
    <property type="status" value="NOT_ANNOTATED_CDS"/>
    <property type="molecule type" value="Genomic_DNA"/>
</dbReference>
<feature type="domain" description="Protein kinase" evidence="11">
    <location>
        <begin position="6"/>
        <end position="186"/>
    </location>
</feature>
<dbReference type="EnsemblMetazoa" id="HelroT178807">
    <property type="protein sequence ID" value="HelroP178807"/>
    <property type="gene ID" value="HelroG178807"/>
</dbReference>
<evidence type="ECO:0000259" key="11">
    <source>
        <dbReference type="SMART" id="SM00220"/>
    </source>
</evidence>
<dbReference type="GeneID" id="20206965"/>
<keyword evidence="3" id="KW-0723">Serine/threonine-protein kinase</keyword>
<keyword evidence="7" id="KW-0067">ATP-binding</keyword>
<dbReference type="PANTHER" id="PTHR24356">
    <property type="entry name" value="SERINE/THREONINE-PROTEIN KINASE"/>
    <property type="match status" value="1"/>
</dbReference>
<evidence type="ECO:0000256" key="4">
    <source>
        <dbReference type="ARBA" id="ARBA00022679"/>
    </source>
</evidence>
<proteinExistence type="predicted"/>
<reference evidence="12 14" key="2">
    <citation type="journal article" date="2013" name="Nature">
        <title>Insights into bilaterian evolution from three spiralian genomes.</title>
        <authorList>
            <person name="Simakov O."/>
            <person name="Marletaz F."/>
            <person name="Cho S.J."/>
            <person name="Edsinger-Gonzales E."/>
            <person name="Havlak P."/>
            <person name="Hellsten U."/>
            <person name="Kuo D.H."/>
            <person name="Larsson T."/>
            <person name="Lv J."/>
            <person name="Arendt D."/>
            <person name="Savage R."/>
            <person name="Osoegawa K."/>
            <person name="de Jong P."/>
            <person name="Grimwood J."/>
            <person name="Chapman J.A."/>
            <person name="Shapiro H."/>
            <person name="Aerts A."/>
            <person name="Otillar R.P."/>
            <person name="Terry A.Y."/>
            <person name="Boore J.L."/>
            <person name="Grigoriev I.V."/>
            <person name="Lindberg D.R."/>
            <person name="Seaver E.C."/>
            <person name="Weisblat D.A."/>
            <person name="Putnam N.H."/>
            <person name="Rokhsar D.S."/>
        </authorList>
    </citation>
    <scope>NUCLEOTIDE SEQUENCE</scope>
</reference>
<evidence type="ECO:0000256" key="2">
    <source>
        <dbReference type="ARBA" id="ARBA00022148"/>
    </source>
</evidence>
<dbReference type="Gene3D" id="3.30.200.20">
    <property type="entry name" value="Phosphorylase Kinase, domain 1"/>
    <property type="match status" value="1"/>
</dbReference>
<evidence type="ECO:0000256" key="8">
    <source>
        <dbReference type="ARBA" id="ARBA00033099"/>
    </source>
</evidence>
<dbReference type="FunFam" id="1.10.510.10:FF:000460">
    <property type="entry name" value="Cyclin dependent kinase 19"/>
    <property type="match status" value="1"/>
</dbReference>
<dbReference type="EMBL" id="KB097496">
    <property type="protein sequence ID" value="ESN95892.1"/>
    <property type="molecule type" value="Genomic_DNA"/>
</dbReference>
<keyword evidence="14" id="KW-1185">Reference proteome</keyword>
<dbReference type="AlphaFoldDB" id="T1FDR6"/>
<dbReference type="OrthoDB" id="8064698at2759"/>
<accession>T1FDR6</accession>
<evidence type="ECO:0000313" key="12">
    <source>
        <dbReference type="EMBL" id="ESN95892.1"/>
    </source>
</evidence>
<evidence type="ECO:0000256" key="5">
    <source>
        <dbReference type="ARBA" id="ARBA00022741"/>
    </source>
</evidence>
<dbReference type="PANTHER" id="PTHR24356:SF1">
    <property type="entry name" value="SERINE_THREONINE-PROTEIN KINASE GREATWALL"/>
    <property type="match status" value="1"/>
</dbReference>
<gene>
    <name evidence="13" type="primary">20206965</name>
    <name evidence="12" type="ORF">HELRODRAFT_178807</name>
</gene>
<organism evidence="13 14">
    <name type="scientific">Helobdella robusta</name>
    <name type="common">Californian leech</name>
    <dbReference type="NCBI Taxonomy" id="6412"/>
    <lineage>
        <taxon>Eukaryota</taxon>
        <taxon>Metazoa</taxon>
        <taxon>Spiralia</taxon>
        <taxon>Lophotrochozoa</taxon>
        <taxon>Annelida</taxon>
        <taxon>Clitellata</taxon>
        <taxon>Hirudinea</taxon>
        <taxon>Rhynchobdellida</taxon>
        <taxon>Glossiphoniidae</taxon>
        <taxon>Helobdella</taxon>
    </lineage>
</organism>
<evidence type="ECO:0000313" key="13">
    <source>
        <dbReference type="EnsemblMetazoa" id="HelroP178807"/>
    </source>
</evidence>
<dbReference type="GO" id="GO:0005524">
    <property type="term" value="F:ATP binding"/>
    <property type="evidence" value="ECO:0007669"/>
    <property type="project" value="UniProtKB-KW"/>
</dbReference>
<comment type="catalytic activity">
    <reaction evidence="10">
        <text>L-seryl-[protein] + ATP = O-phospho-L-seryl-[protein] + ADP + H(+)</text>
        <dbReference type="Rhea" id="RHEA:17989"/>
        <dbReference type="Rhea" id="RHEA-COMP:9863"/>
        <dbReference type="Rhea" id="RHEA-COMP:11604"/>
        <dbReference type="ChEBI" id="CHEBI:15378"/>
        <dbReference type="ChEBI" id="CHEBI:29999"/>
        <dbReference type="ChEBI" id="CHEBI:30616"/>
        <dbReference type="ChEBI" id="CHEBI:83421"/>
        <dbReference type="ChEBI" id="CHEBI:456216"/>
        <dbReference type="EC" id="2.7.11.1"/>
    </reaction>
</comment>
<dbReference type="Proteomes" id="UP000015101">
    <property type="component" value="Unassembled WGS sequence"/>
</dbReference>